<sequence length="77" mass="9138">MLLIFDALMIQHIVMQLDVQIQMLMVINVMMETHIVIATKHHMTMGNTHIFISNSMIYVISNIHIQYFCFFYSIYLV</sequence>
<dbReference type="EMBL" id="CAJNOJ010001332">
    <property type="protein sequence ID" value="CAF1549378.1"/>
    <property type="molecule type" value="Genomic_DNA"/>
</dbReference>
<proteinExistence type="predicted"/>
<evidence type="ECO:0000313" key="2">
    <source>
        <dbReference type="EMBL" id="CAF1549378.1"/>
    </source>
</evidence>
<feature type="transmembrane region" description="Helical" evidence="1">
    <location>
        <begin position="20"/>
        <end position="39"/>
    </location>
</feature>
<keyword evidence="1" id="KW-0812">Transmembrane</keyword>
<protein>
    <submittedName>
        <fullName evidence="2">Uncharacterized protein</fullName>
    </submittedName>
</protein>
<keyword evidence="1" id="KW-0472">Membrane</keyword>
<comment type="caution">
    <text evidence="2">The sequence shown here is derived from an EMBL/GenBank/DDBJ whole genome shotgun (WGS) entry which is preliminary data.</text>
</comment>
<gene>
    <name evidence="2" type="ORF">EDS130_LOCUS45891</name>
</gene>
<keyword evidence="1" id="KW-1133">Transmembrane helix</keyword>
<organism evidence="2 3">
    <name type="scientific">Adineta ricciae</name>
    <name type="common">Rotifer</name>
    <dbReference type="NCBI Taxonomy" id="249248"/>
    <lineage>
        <taxon>Eukaryota</taxon>
        <taxon>Metazoa</taxon>
        <taxon>Spiralia</taxon>
        <taxon>Gnathifera</taxon>
        <taxon>Rotifera</taxon>
        <taxon>Eurotatoria</taxon>
        <taxon>Bdelloidea</taxon>
        <taxon>Adinetida</taxon>
        <taxon>Adinetidae</taxon>
        <taxon>Adineta</taxon>
    </lineage>
</organism>
<name>A0A815X1P4_ADIRI</name>
<evidence type="ECO:0000313" key="3">
    <source>
        <dbReference type="Proteomes" id="UP000663852"/>
    </source>
</evidence>
<reference evidence="2" key="1">
    <citation type="submission" date="2021-02" db="EMBL/GenBank/DDBJ databases">
        <authorList>
            <person name="Nowell W R."/>
        </authorList>
    </citation>
    <scope>NUCLEOTIDE SEQUENCE</scope>
</reference>
<accession>A0A815X1P4</accession>
<dbReference type="AlphaFoldDB" id="A0A815X1P4"/>
<feature type="transmembrane region" description="Helical" evidence="1">
    <location>
        <begin position="51"/>
        <end position="75"/>
    </location>
</feature>
<evidence type="ECO:0000256" key="1">
    <source>
        <dbReference type="SAM" id="Phobius"/>
    </source>
</evidence>
<dbReference type="Proteomes" id="UP000663852">
    <property type="component" value="Unassembled WGS sequence"/>
</dbReference>